<reference evidence="1" key="2">
    <citation type="journal article" date="2015" name="Fish Shellfish Immunol.">
        <title>Early steps in the European eel (Anguilla anguilla)-Vibrio vulnificus interaction in the gills: Role of the RtxA13 toxin.</title>
        <authorList>
            <person name="Callol A."/>
            <person name="Pajuelo D."/>
            <person name="Ebbesson L."/>
            <person name="Teles M."/>
            <person name="MacKenzie S."/>
            <person name="Amaro C."/>
        </authorList>
    </citation>
    <scope>NUCLEOTIDE SEQUENCE</scope>
</reference>
<protein>
    <submittedName>
        <fullName evidence="1">Uncharacterized protein</fullName>
    </submittedName>
</protein>
<name>A0A0E9VXV1_ANGAN</name>
<dbReference type="PANTHER" id="PTHR14947:SF24">
    <property type="entry name" value="ZINC FINGER PROTEIN 781-RELATED"/>
    <property type="match status" value="1"/>
</dbReference>
<dbReference type="PANTHER" id="PTHR14947">
    <property type="entry name" value="ZINC FINGER PROTEIN"/>
    <property type="match status" value="1"/>
</dbReference>
<evidence type="ECO:0000313" key="1">
    <source>
        <dbReference type="EMBL" id="JAH82969.1"/>
    </source>
</evidence>
<reference evidence="1" key="1">
    <citation type="submission" date="2014-11" db="EMBL/GenBank/DDBJ databases">
        <authorList>
            <person name="Amaro Gonzalez C."/>
        </authorList>
    </citation>
    <scope>NUCLEOTIDE SEQUENCE</scope>
</reference>
<dbReference type="EMBL" id="GBXM01025608">
    <property type="protein sequence ID" value="JAH82969.1"/>
    <property type="molecule type" value="Transcribed_RNA"/>
</dbReference>
<organism evidence="1">
    <name type="scientific">Anguilla anguilla</name>
    <name type="common">European freshwater eel</name>
    <name type="synonym">Muraena anguilla</name>
    <dbReference type="NCBI Taxonomy" id="7936"/>
    <lineage>
        <taxon>Eukaryota</taxon>
        <taxon>Metazoa</taxon>
        <taxon>Chordata</taxon>
        <taxon>Craniata</taxon>
        <taxon>Vertebrata</taxon>
        <taxon>Euteleostomi</taxon>
        <taxon>Actinopterygii</taxon>
        <taxon>Neopterygii</taxon>
        <taxon>Teleostei</taxon>
        <taxon>Anguilliformes</taxon>
        <taxon>Anguillidae</taxon>
        <taxon>Anguilla</taxon>
    </lineage>
</organism>
<dbReference type="AlphaFoldDB" id="A0A0E9VXV1"/>
<proteinExistence type="predicted"/>
<accession>A0A0E9VXV1</accession>
<dbReference type="InterPro" id="IPR039938">
    <property type="entry name" value="Sp4-like"/>
</dbReference>
<sequence length="157" mass="16999">MIDSASTEEEAEMHSAWTEEAFSESIVHSTDLTVKRDRLSVLSVESTLLSCVTLEFTGGCTQERSRTGVYSADSSSPTRAALIAITGFTRERSPLGARTVAGVFLSRAILESIRGSTVEGGRSDARLVGECLPQYRTLNCTSRGTIRPCLVSDEFLQ</sequence>